<feature type="chain" id="PRO_5032995855" description="Bifunctional inhibitor/plant lipid transfer protein/seed storage helical domain-containing protein" evidence="1">
    <location>
        <begin position="20"/>
        <end position="155"/>
    </location>
</feature>
<evidence type="ECO:0000313" key="4">
    <source>
        <dbReference type="Proteomes" id="UP000636709"/>
    </source>
</evidence>
<reference evidence="3" key="1">
    <citation type="submission" date="2020-07" db="EMBL/GenBank/DDBJ databases">
        <title>Genome sequence and genetic diversity analysis of an under-domesticated orphan crop, white fonio (Digitaria exilis).</title>
        <authorList>
            <person name="Bennetzen J.L."/>
            <person name="Chen S."/>
            <person name="Ma X."/>
            <person name="Wang X."/>
            <person name="Yssel A.E.J."/>
            <person name="Chaluvadi S.R."/>
            <person name="Johnson M."/>
            <person name="Gangashetty P."/>
            <person name="Hamidou F."/>
            <person name="Sanogo M.D."/>
            <person name="Zwaenepoel A."/>
            <person name="Wallace J."/>
            <person name="Van De Peer Y."/>
            <person name="Van Deynze A."/>
        </authorList>
    </citation>
    <scope>NUCLEOTIDE SEQUENCE</scope>
    <source>
        <tissue evidence="3">Leaves</tissue>
    </source>
</reference>
<dbReference type="InterPro" id="IPR016140">
    <property type="entry name" value="Bifunc_inhib/LTP/seed_store"/>
</dbReference>
<evidence type="ECO:0000259" key="2">
    <source>
        <dbReference type="Pfam" id="PF13016"/>
    </source>
</evidence>
<dbReference type="Proteomes" id="UP000636709">
    <property type="component" value="Unassembled WGS sequence"/>
</dbReference>
<dbReference type="EMBL" id="JACEFO010002487">
    <property type="protein sequence ID" value="KAF8657792.1"/>
    <property type="molecule type" value="Genomic_DNA"/>
</dbReference>
<dbReference type="SUPFAM" id="SSF47699">
    <property type="entry name" value="Bifunctional inhibitor/lipid-transfer protein/seed storage 2S albumin"/>
    <property type="match status" value="1"/>
</dbReference>
<comment type="caution">
    <text evidence="3">The sequence shown here is derived from an EMBL/GenBank/DDBJ whole genome shotgun (WGS) entry which is preliminary data.</text>
</comment>
<dbReference type="PRINTS" id="PR00208">
    <property type="entry name" value="GLIADGLUTEN"/>
</dbReference>
<dbReference type="InterPro" id="IPR001954">
    <property type="entry name" value="Glia_glutenin"/>
</dbReference>
<dbReference type="PANTHER" id="PTHR33454">
    <property type="entry name" value="PROLAMIN PPROL 14P"/>
    <property type="match status" value="1"/>
</dbReference>
<feature type="signal peptide" evidence="1">
    <location>
        <begin position="1"/>
        <end position="19"/>
    </location>
</feature>
<keyword evidence="4" id="KW-1185">Reference proteome</keyword>
<feature type="domain" description="Bifunctional inhibitor/plant lipid transfer protein/seed storage helical" evidence="2">
    <location>
        <begin position="37"/>
        <end position="104"/>
    </location>
</feature>
<organism evidence="3 4">
    <name type="scientific">Digitaria exilis</name>
    <dbReference type="NCBI Taxonomy" id="1010633"/>
    <lineage>
        <taxon>Eukaryota</taxon>
        <taxon>Viridiplantae</taxon>
        <taxon>Streptophyta</taxon>
        <taxon>Embryophyta</taxon>
        <taxon>Tracheophyta</taxon>
        <taxon>Spermatophyta</taxon>
        <taxon>Magnoliopsida</taxon>
        <taxon>Liliopsida</taxon>
        <taxon>Poales</taxon>
        <taxon>Poaceae</taxon>
        <taxon>PACMAD clade</taxon>
        <taxon>Panicoideae</taxon>
        <taxon>Panicodae</taxon>
        <taxon>Paniceae</taxon>
        <taxon>Anthephorinae</taxon>
        <taxon>Digitaria</taxon>
    </lineage>
</organism>
<name>A0A835AFR4_9POAL</name>
<accession>A0A835AFR4</accession>
<protein>
    <recommendedName>
        <fullName evidence="2">Bifunctional inhibitor/plant lipid transfer protein/seed storage helical domain-containing protein</fullName>
    </recommendedName>
</protein>
<dbReference type="GO" id="GO:0045735">
    <property type="term" value="F:nutrient reservoir activity"/>
    <property type="evidence" value="ECO:0007669"/>
    <property type="project" value="InterPro"/>
</dbReference>
<evidence type="ECO:0000256" key="1">
    <source>
        <dbReference type="SAM" id="SignalP"/>
    </source>
</evidence>
<gene>
    <name evidence="3" type="ORF">HU200_059952</name>
</gene>
<dbReference type="Gramene" id="Dexi2B01G0017250.1">
    <property type="protein sequence ID" value="Dexi2B01G0017250.1:cds"/>
    <property type="gene ID" value="Dexi2B01G0017250"/>
</dbReference>
<evidence type="ECO:0000313" key="3">
    <source>
        <dbReference type="EMBL" id="KAF8657792.1"/>
    </source>
</evidence>
<dbReference type="Gene3D" id="1.10.110.10">
    <property type="entry name" value="Plant lipid-transfer and hydrophobic proteins"/>
    <property type="match status" value="1"/>
</dbReference>
<dbReference type="InterPro" id="IPR036312">
    <property type="entry name" value="Bifun_inhib/LTP/seed_sf"/>
</dbReference>
<dbReference type="PANTHER" id="PTHR33454:SF17">
    <property type="entry name" value="GLUTELIN-2"/>
    <property type="match status" value="1"/>
</dbReference>
<keyword evidence="1" id="KW-0732">Signal</keyword>
<proteinExistence type="predicted"/>
<dbReference type="OrthoDB" id="693584at2759"/>
<dbReference type="AlphaFoldDB" id="A0A835AFR4"/>
<dbReference type="Pfam" id="PF13016">
    <property type="entry name" value="Gliadin"/>
    <property type="match status" value="1"/>
</dbReference>
<sequence length="155" mass="16802">MKAMLVALALLAIAVSTTATHTCGQQAPPMHQCPCHQQPQQQYPQPPPVLSQCSELLRQQCSPVATPYCSPQCQMLRQQCCQQLRQVELQHQYNAVYTMVMQMVQQQQPYGGIQGPQGQMGMVAAQIAQQLTATCGLNQQPPCSACGTASGGVPY</sequence>